<dbReference type="InterPro" id="IPR012454">
    <property type="entry name" value="DUF1659"/>
</dbReference>
<dbReference type="EMBL" id="AFCE01000089">
    <property type="protein sequence ID" value="EGL83683.1"/>
    <property type="molecule type" value="Genomic_DNA"/>
</dbReference>
<feature type="domain" description="DUF1659" evidence="1">
    <location>
        <begin position="2"/>
        <end position="73"/>
    </location>
</feature>
<organism evidence="2 3">
    <name type="scientific">Caldalkalibacillus thermarum (strain TA2.A1)</name>
    <dbReference type="NCBI Taxonomy" id="986075"/>
    <lineage>
        <taxon>Bacteria</taxon>
        <taxon>Bacillati</taxon>
        <taxon>Bacillota</taxon>
        <taxon>Bacilli</taxon>
        <taxon>Bacillales</taxon>
        <taxon>Bacillaceae</taxon>
        <taxon>Caldalkalibacillus</taxon>
    </lineage>
</organism>
<evidence type="ECO:0000259" key="1">
    <source>
        <dbReference type="Pfam" id="PF07872"/>
    </source>
</evidence>
<name>F5L4Q0_CALTT</name>
<evidence type="ECO:0000313" key="2">
    <source>
        <dbReference type="EMBL" id="EGL83683.1"/>
    </source>
</evidence>
<dbReference type="Pfam" id="PF07872">
    <property type="entry name" value="DUF1659"/>
    <property type="match status" value="1"/>
</dbReference>
<sequence length="75" mass="8457">MAVMSNPYDTRLILVFYVGDDEDGNPIERSKTFSRVKPTATDEDLYQVAQALASLQTHLLVETERADRATLINIE</sequence>
<proteinExistence type="predicted"/>
<dbReference type="AlphaFoldDB" id="F5L4Q0"/>
<accession>F5L4Q0</accession>
<gene>
    <name evidence="2" type="ORF">CathTA2_0763</name>
</gene>
<dbReference type="Proteomes" id="UP000010716">
    <property type="component" value="Unassembled WGS sequence"/>
</dbReference>
<protein>
    <recommendedName>
        <fullName evidence="1">DUF1659 domain-containing protein</fullName>
    </recommendedName>
</protein>
<evidence type="ECO:0000313" key="3">
    <source>
        <dbReference type="Proteomes" id="UP000010716"/>
    </source>
</evidence>
<comment type="caution">
    <text evidence="2">The sequence shown here is derived from an EMBL/GenBank/DDBJ whole genome shotgun (WGS) entry which is preliminary data.</text>
</comment>
<dbReference type="RefSeq" id="WP_007503261.1">
    <property type="nucleotide sequence ID" value="NZ_AFCE01000089.1"/>
</dbReference>
<dbReference type="OrthoDB" id="48766at2"/>
<reference evidence="2 3" key="1">
    <citation type="journal article" date="2011" name="J. Bacteriol.">
        <title>Draft genome sequence of the thermoalkaliphilic Caldalkalibacillus thermarum strain TA2.A1.</title>
        <authorList>
            <person name="Kalamorz F."/>
            <person name="Keis S."/>
            <person name="McMillan D.G."/>
            <person name="Olsson K."/>
            <person name="Stanton J.A."/>
            <person name="Stockwell P."/>
            <person name="Black M.A."/>
            <person name="Klingeman D.M."/>
            <person name="Land M.L."/>
            <person name="Han C.S."/>
            <person name="Martin S.L."/>
            <person name="Becher S.A."/>
            <person name="Peddie C.J."/>
            <person name="Morgan H.W."/>
            <person name="Matthies D."/>
            <person name="Preiss L."/>
            <person name="Meier T."/>
            <person name="Brown S.D."/>
            <person name="Cook G.M."/>
        </authorList>
    </citation>
    <scope>NUCLEOTIDE SEQUENCE [LARGE SCALE GENOMIC DNA]</scope>
    <source>
        <strain evidence="2 3">TA2.A1</strain>
    </source>
</reference>